<protein>
    <recommendedName>
        <fullName evidence="6">EamA domain-containing protein</fullName>
    </recommendedName>
</protein>
<feature type="transmembrane region" description="Helical" evidence="5">
    <location>
        <begin position="38"/>
        <end position="55"/>
    </location>
</feature>
<evidence type="ECO:0000259" key="6">
    <source>
        <dbReference type="Pfam" id="PF00892"/>
    </source>
</evidence>
<feature type="transmembrane region" description="Helical" evidence="5">
    <location>
        <begin position="98"/>
        <end position="116"/>
    </location>
</feature>
<feature type="domain" description="EamA" evidence="6">
    <location>
        <begin position="151"/>
        <end position="281"/>
    </location>
</feature>
<keyword evidence="2 5" id="KW-0812">Transmembrane</keyword>
<comment type="subcellular location">
    <subcellularLocation>
        <location evidence="1">Membrane</location>
        <topology evidence="1">Multi-pass membrane protein</topology>
    </subcellularLocation>
</comment>
<dbReference type="GO" id="GO:0016020">
    <property type="term" value="C:membrane"/>
    <property type="evidence" value="ECO:0007669"/>
    <property type="project" value="UniProtKB-SubCell"/>
</dbReference>
<dbReference type="Proteomes" id="UP000177199">
    <property type="component" value="Unassembled WGS sequence"/>
</dbReference>
<evidence type="ECO:0000313" key="7">
    <source>
        <dbReference type="EMBL" id="OGK30924.1"/>
    </source>
</evidence>
<comment type="caution">
    <text evidence="7">The sequence shown here is derived from an EMBL/GenBank/DDBJ whole genome shotgun (WGS) entry which is preliminary data.</text>
</comment>
<dbReference type="SUPFAM" id="SSF103481">
    <property type="entry name" value="Multidrug resistance efflux transporter EmrE"/>
    <property type="match status" value="2"/>
</dbReference>
<evidence type="ECO:0000256" key="4">
    <source>
        <dbReference type="ARBA" id="ARBA00023136"/>
    </source>
</evidence>
<evidence type="ECO:0000313" key="8">
    <source>
        <dbReference type="Proteomes" id="UP000177199"/>
    </source>
</evidence>
<dbReference type="PANTHER" id="PTHR22911">
    <property type="entry name" value="ACYL-MALONYL CONDENSING ENZYME-RELATED"/>
    <property type="match status" value="1"/>
</dbReference>
<evidence type="ECO:0000256" key="1">
    <source>
        <dbReference type="ARBA" id="ARBA00004141"/>
    </source>
</evidence>
<feature type="transmembrane region" description="Helical" evidence="5">
    <location>
        <begin position="147"/>
        <end position="167"/>
    </location>
</feature>
<evidence type="ECO:0000256" key="5">
    <source>
        <dbReference type="SAM" id="Phobius"/>
    </source>
</evidence>
<feature type="transmembrane region" description="Helical" evidence="5">
    <location>
        <begin position="125"/>
        <end position="141"/>
    </location>
</feature>
<reference evidence="7 8" key="1">
    <citation type="journal article" date="2016" name="Nat. Commun.">
        <title>Thousands of microbial genomes shed light on interconnected biogeochemical processes in an aquifer system.</title>
        <authorList>
            <person name="Anantharaman K."/>
            <person name="Brown C.T."/>
            <person name="Hug L.A."/>
            <person name="Sharon I."/>
            <person name="Castelle C.J."/>
            <person name="Probst A.J."/>
            <person name="Thomas B.C."/>
            <person name="Singh A."/>
            <person name="Wilkins M.J."/>
            <person name="Karaoz U."/>
            <person name="Brodie E.L."/>
            <person name="Williams K.H."/>
            <person name="Hubbard S.S."/>
            <person name="Banfield J.F."/>
        </authorList>
    </citation>
    <scope>NUCLEOTIDE SEQUENCE [LARGE SCALE GENOMIC DNA]</scope>
</reference>
<keyword evidence="4 5" id="KW-0472">Membrane</keyword>
<feature type="transmembrane region" description="Helical" evidence="5">
    <location>
        <begin position="266"/>
        <end position="288"/>
    </location>
</feature>
<evidence type="ECO:0000256" key="2">
    <source>
        <dbReference type="ARBA" id="ARBA00022692"/>
    </source>
</evidence>
<keyword evidence="3 5" id="KW-1133">Transmembrane helix</keyword>
<feature type="transmembrane region" description="Helical" evidence="5">
    <location>
        <begin position="211"/>
        <end position="231"/>
    </location>
</feature>
<dbReference type="EMBL" id="MFZV01000038">
    <property type="protein sequence ID" value="OGK30924.1"/>
    <property type="molecule type" value="Genomic_DNA"/>
</dbReference>
<feature type="transmembrane region" description="Helical" evidence="5">
    <location>
        <begin position="179"/>
        <end position="199"/>
    </location>
</feature>
<dbReference type="PANTHER" id="PTHR22911:SF6">
    <property type="entry name" value="SOLUTE CARRIER FAMILY 35 MEMBER G1"/>
    <property type="match status" value="1"/>
</dbReference>
<organism evidence="7 8">
    <name type="scientific">Candidatus Roizmanbacteria bacterium RIFCSPHIGHO2_12_FULL_33_9</name>
    <dbReference type="NCBI Taxonomy" id="1802045"/>
    <lineage>
        <taxon>Bacteria</taxon>
        <taxon>Candidatus Roizmaniibacteriota</taxon>
    </lineage>
</organism>
<evidence type="ECO:0000256" key="3">
    <source>
        <dbReference type="ARBA" id="ARBA00022989"/>
    </source>
</evidence>
<feature type="transmembrane region" description="Helical" evidence="5">
    <location>
        <begin position="243"/>
        <end position="260"/>
    </location>
</feature>
<proteinExistence type="predicted"/>
<sequence>MHKENLGFFLLLTSAFFYSTYGVFSKLISIGFEPFTHAWTRSFLTLILFLIIGLSKKLYIKIKKEDIKWYLIIGIIGALAIAPTYYSLAYLNIGTALFLQYSSTVITSYVLGSIFFKEKLSTKSILALILAFLGLILVYWGDIRLSQIIPALAAFVSGAFYSIWFVFSKKINSKYATIQINTIGYLFAVVINLFVAILLGESFNSDFASTAWLGNLGYALAGFFASGLTLYGFKFIEAHKGSIVLLAEILFGMLFGYYLFSEVLHLTTIIGGLLIIISIALPNIQYLLKNK</sequence>
<dbReference type="InterPro" id="IPR000620">
    <property type="entry name" value="EamA_dom"/>
</dbReference>
<dbReference type="InterPro" id="IPR037185">
    <property type="entry name" value="EmrE-like"/>
</dbReference>
<accession>A0A1F7HIR2</accession>
<feature type="domain" description="EamA" evidence="6">
    <location>
        <begin position="6"/>
        <end position="139"/>
    </location>
</feature>
<feature type="transmembrane region" description="Helical" evidence="5">
    <location>
        <begin position="67"/>
        <end position="86"/>
    </location>
</feature>
<dbReference type="AlphaFoldDB" id="A0A1F7HIR2"/>
<name>A0A1F7HIR2_9BACT</name>
<gene>
    <name evidence="7" type="ORF">A3F29_02960</name>
</gene>
<dbReference type="Pfam" id="PF00892">
    <property type="entry name" value="EamA"/>
    <property type="match status" value="2"/>
</dbReference>